<sequence>MNFRYKSLYDHEHCLEASYRVFLPFPLLLLNSHNHATFFAISRQIRFHKTCD</sequence>
<gene>
    <name evidence="1" type="ORF">T07_4417</name>
</gene>
<protein>
    <submittedName>
        <fullName evidence="1">Uncharacterized protein</fullName>
    </submittedName>
</protein>
<evidence type="ECO:0000313" key="1">
    <source>
        <dbReference type="EMBL" id="KRX12127.1"/>
    </source>
</evidence>
<accession>A0A0V0RCD3</accession>
<dbReference type="OrthoDB" id="5936274at2759"/>
<dbReference type="EMBL" id="JYDL01000765">
    <property type="protein sequence ID" value="KRX12127.1"/>
    <property type="molecule type" value="Genomic_DNA"/>
</dbReference>
<keyword evidence="2" id="KW-1185">Reference proteome</keyword>
<evidence type="ECO:0000313" key="2">
    <source>
        <dbReference type="Proteomes" id="UP000054630"/>
    </source>
</evidence>
<proteinExistence type="predicted"/>
<reference evidence="1 2" key="1">
    <citation type="submission" date="2015-01" db="EMBL/GenBank/DDBJ databases">
        <title>Evolution of Trichinella species and genotypes.</title>
        <authorList>
            <person name="Korhonen P.K."/>
            <person name="Edoardo P."/>
            <person name="Giuseppe L.R."/>
            <person name="Gasser R.B."/>
        </authorList>
    </citation>
    <scope>NUCLEOTIDE SEQUENCE [LARGE SCALE GENOMIC DNA]</scope>
    <source>
        <strain evidence="1">ISS37</strain>
    </source>
</reference>
<name>A0A0V0RCD3_9BILA</name>
<comment type="caution">
    <text evidence="1">The sequence shown here is derived from an EMBL/GenBank/DDBJ whole genome shotgun (WGS) entry which is preliminary data.</text>
</comment>
<dbReference type="AlphaFoldDB" id="A0A0V0RCD3"/>
<organism evidence="1 2">
    <name type="scientific">Trichinella nelsoni</name>
    <dbReference type="NCBI Taxonomy" id="6336"/>
    <lineage>
        <taxon>Eukaryota</taxon>
        <taxon>Metazoa</taxon>
        <taxon>Ecdysozoa</taxon>
        <taxon>Nematoda</taxon>
        <taxon>Enoplea</taxon>
        <taxon>Dorylaimia</taxon>
        <taxon>Trichinellida</taxon>
        <taxon>Trichinellidae</taxon>
        <taxon>Trichinella</taxon>
    </lineage>
</organism>
<dbReference type="Proteomes" id="UP000054630">
    <property type="component" value="Unassembled WGS sequence"/>
</dbReference>